<feature type="transmembrane region" description="Helical" evidence="1">
    <location>
        <begin position="7"/>
        <end position="25"/>
    </location>
</feature>
<name>A0A0N7LTA4_9RHOB</name>
<accession>A0A0N7LTA4</accession>
<proteinExistence type="predicted"/>
<protein>
    <submittedName>
        <fullName evidence="2">Uncharacterized protein</fullName>
    </submittedName>
</protein>
<gene>
    <name evidence="2" type="ORF">THS5294_01435</name>
</gene>
<keyword evidence="1" id="KW-1133">Transmembrane helix</keyword>
<evidence type="ECO:0000313" key="3">
    <source>
        <dbReference type="Proteomes" id="UP000051298"/>
    </source>
</evidence>
<organism evidence="2 3">
    <name type="scientific">Thalassobacter stenotrophicus</name>
    <dbReference type="NCBI Taxonomy" id="266809"/>
    <lineage>
        <taxon>Bacteria</taxon>
        <taxon>Pseudomonadati</taxon>
        <taxon>Pseudomonadota</taxon>
        <taxon>Alphaproteobacteria</taxon>
        <taxon>Rhodobacterales</taxon>
        <taxon>Roseobacteraceae</taxon>
        <taxon>Thalassobacter</taxon>
    </lineage>
</organism>
<dbReference type="AlphaFoldDB" id="A0A0N7LTA4"/>
<evidence type="ECO:0000256" key="1">
    <source>
        <dbReference type="SAM" id="Phobius"/>
    </source>
</evidence>
<sequence>MNSTLDTIMNVEVLAFIALLIWLYLKPSRNDD</sequence>
<keyword evidence="1" id="KW-0472">Membrane</keyword>
<dbReference type="Proteomes" id="UP000051298">
    <property type="component" value="Unassembled WGS sequence"/>
</dbReference>
<keyword evidence="1" id="KW-0812">Transmembrane</keyword>
<reference evidence="2 3" key="1">
    <citation type="submission" date="2015-09" db="EMBL/GenBank/DDBJ databases">
        <authorList>
            <consortium name="Swine Surveillance"/>
        </authorList>
    </citation>
    <scope>NUCLEOTIDE SEQUENCE [LARGE SCALE GENOMIC DNA]</scope>
    <source>
        <strain evidence="2 3">CECT 5294</strain>
    </source>
</reference>
<evidence type="ECO:0000313" key="2">
    <source>
        <dbReference type="EMBL" id="CUH60146.1"/>
    </source>
</evidence>
<dbReference type="EMBL" id="CYRX01000024">
    <property type="protein sequence ID" value="CUH60146.1"/>
    <property type="molecule type" value="Genomic_DNA"/>
</dbReference>